<dbReference type="Proteomes" id="UP001560685">
    <property type="component" value="Unassembled WGS sequence"/>
</dbReference>
<dbReference type="Pfam" id="PF00534">
    <property type="entry name" value="Glycos_transf_1"/>
    <property type="match status" value="1"/>
</dbReference>
<evidence type="ECO:0000313" key="3">
    <source>
        <dbReference type="Proteomes" id="UP001560685"/>
    </source>
</evidence>
<reference evidence="2 3" key="1">
    <citation type="submission" date="2024-05" db="EMBL/GenBank/DDBJ databases">
        <title>Three bacterial strains, DH-69, EH-24, and ECK-19 isolated from coastal sediments.</title>
        <authorList>
            <person name="Ye Y.-Q."/>
            <person name="Du Z.-J."/>
        </authorList>
    </citation>
    <scope>NUCLEOTIDE SEQUENCE [LARGE SCALE GENOMIC DNA]</scope>
    <source>
        <strain evidence="2 3">ECK-19</strain>
    </source>
</reference>
<organism evidence="2 3">
    <name type="scientific">Hyphococcus lacteus</name>
    <dbReference type="NCBI Taxonomy" id="3143536"/>
    <lineage>
        <taxon>Bacteria</taxon>
        <taxon>Pseudomonadati</taxon>
        <taxon>Pseudomonadota</taxon>
        <taxon>Alphaproteobacteria</taxon>
        <taxon>Parvularculales</taxon>
        <taxon>Parvularculaceae</taxon>
        <taxon>Hyphococcus</taxon>
    </lineage>
</organism>
<keyword evidence="2" id="KW-0328">Glycosyltransferase</keyword>
<proteinExistence type="predicted"/>
<accession>A0ABV3Z594</accession>
<keyword evidence="3" id="KW-1185">Reference proteome</keyword>
<evidence type="ECO:0000313" key="2">
    <source>
        <dbReference type="EMBL" id="MEX6633985.1"/>
    </source>
</evidence>
<evidence type="ECO:0000259" key="1">
    <source>
        <dbReference type="Pfam" id="PF00534"/>
    </source>
</evidence>
<keyword evidence="2" id="KW-0808">Transferase</keyword>
<feature type="domain" description="Glycosyl transferase family 1" evidence="1">
    <location>
        <begin position="224"/>
        <end position="378"/>
    </location>
</feature>
<dbReference type="PANTHER" id="PTHR12526:SF637">
    <property type="entry name" value="GLYCOSYLTRANSFERASE EPSF-RELATED"/>
    <property type="match status" value="1"/>
</dbReference>
<sequence>MTNHPRNQRTPPKRVFFAAGAGDAIKAHHHWLTGEQDPEQVSITFSSQVEQYCNDIGADLYIVGYKSDFGILQDGSTKIEYISKKIPNASGAAYHLREAFHGLRLLVRAVRYRPDVALIESGCTQYFMQGLFSIFGIRVVPILHNALWPYEKKPSNISARLIQTLDGLFWRYGPAESLCVSPVSANQIRELGGPNARPTRQFRAQFNADFFAPIKPLPPYEQRPFRINYVGRIVASKGVFHLLQIARALEDERPGTVKWTICGSGPDLENLRNASTTAGLDEVVTIKGWTAPAEQIAIYSSSHCSIVPSIETEGLPMSAIESLLAGRPILASDAALTLDALSAASVVCQRGDVASYIKGIKRLLDDPKFYHSLARNCRDITEPFVDLQFGLTQALKDSLGDGTR</sequence>
<dbReference type="CDD" id="cd03801">
    <property type="entry name" value="GT4_PimA-like"/>
    <property type="match status" value="1"/>
</dbReference>
<comment type="caution">
    <text evidence="2">The sequence shown here is derived from an EMBL/GenBank/DDBJ whole genome shotgun (WGS) entry which is preliminary data.</text>
</comment>
<dbReference type="GO" id="GO:0016757">
    <property type="term" value="F:glycosyltransferase activity"/>
    <property type="evidence" value="ECO:0007669"/>
    <property type="project" value="UniProtKB-KW"/>
</dbReference>
<dbReference type="PANTHER" id="PTHR12526">
    <property type="entry name" value="GLYCOSYLTRANSFERASE"/>
    <property type="match status" value="1"/>
</dbReference>
<gene>
    <name evidence="2" type="ORF">ABFZ84_10530</name>
</gene>
<dbReference type="SUPFAM" id="SSF53756">
    <property type="entry name" value="UDP-Glycosyltransferase/glycogen phosphorylase"/>
    <property type="match status" value="1"/>
</dbReference>
<name>A0ABV3Z594_9PROT</name>
<dbReference type="EMBL" id="JBEHZE010000001">
    <property type="protein sequence ID" value="MEX6633985.1"/>
    <property type="molecule type" value="Genomic_DNA"/>
</dbReference>
<protein>
    <submittedName>
        <fullName evidence="2">Glycosyltransferase family 4 protein</fullName>
        <ecNumber evidence="2">2.4.-.-</ecNumber>
    </submittedName>
</protein>
<dbReference type="EC" id="2.4.-.-" evidence="2"/>
<dbReference type="RefSeq" id="WP_369313979.1">
    <property type="nucleotide sequence ID" value="NZ_JBEHZE010000001.1"/>
</dbReference>
<dbReference type="Gene3D" id="3.40.50.2000">
    <property type="entry name" value="Glycogen Phosphorylase B"/>
    <property type="match status" value="2"/>
</dbReference>
<dbReference type="InterPro" id="IPR001296">
    <property type="entry name" value="Glyco_trans_1"/>
</dbReference>